<dbReference type="EC" id="3.6.4.13" evidence="1"/>
<keyword evidence="4" id="KW-1185">Reference proteome</keyword>
<dbReference type="Gene3D" id="1.20.120.1080">
    <property type="match status" value="1"/>
</dbReference>
<dbReference type="Pfam" id="PF21010">
    <property type="entry name" value="HA2_C"/>
    <property type="match status" value="1"/>
</dbReference>
<dbReference type="SUPFAM" id="SSF52540">
    <property type="entry name" value="P-loop containing nucleoside triphosphate hydrolases"/>
    <property type="match status" value="1"/>
</dbReference>
<proteinExistence type="predicted"/>
<evidence type="ECO:0000256" key="1">
    <source>
        <dbReference type="ARBA" id="ARBA00012552"/>
    </source>
</evidence>
<organism evidence="3 4">
    <name type="scientific">Lactuca saligna</name>
    <name type="common">Willowleaf lettuce</name>
    <dbReference type="NCBI Taxonomy" id="75948"/>
    <lineage>
        <taxon>Eukaryota</taxon>
        <taxon>Viridiplantae</taxon>
        <taxon>Streptophyta</taxon>
        <taxon>Embryophyta</taxon>
        <taxon>Tracheophyta</taxon>
        <taxon>Spermatophyta</taxon>
        <taxon>Magnoliopsida</taxon>
        <taxon>eudicotyledons</taxon>
        <taxon>Gunneridae</taxon>
        <taxon>Pentapetalae</taxon>
        <taxon>asterids</taxon>
        <taxon>campanulids</taxon>
        <taxon>Asterales</taxon>
        <taxon>Asteraceae</taxon>
        <taxon>Cichorioideae</taxon>
        <taxon>Cichorieae</taxon>
        <taxon>Lactucinae</taxon>
        <taxon>Lactuca</taxon>
    </lineage>
</organism>
<protein>
    <recommendedName>
        <fullName evidence="1">RNA helicase</fullName>
        <ecNumber evidence="1">3.6.4.13</ecNumber>
    </recommendedName>
</protein>
<evidence type="ECO:0000256" key="2">
    <source>
        <dbReference type="ARBA" id="ARBA00047984"/>
    </source>
</evidence>
<dbReference type="PANTHER" id="PTHR18934">
    <property type="entry name" value="ATP-DEPENDENT RNA HELICASE"/>
    <property type="match status" value="1"/>
</dbReference>
<evidence type="ECO:0000313" key="4">
    <source>
        <dbReference type="Proteomes" id="UP001177003"/>
    </source>
</evidence>
<dbReference type="Gene3D" id="3.40.50.300">
    <property type="entry name" value="P-loop containing nucleotide triphosphate hydrolases"/>
    <property type="match status" value="1"/>
</dbReference>
<dbReference type="Proteomes" id="UP001177003">
    <property type="component" value="Chromosome 6"/>
</dbReference>
<dbReference type="GO" id="GO:0003724">
    <property type="term" value="F:RNA helicase activity"/>
    <property type="evidence" value="ECO:0007669"/>
    <property type="project" value="UniProtKB-EC"/>
</dbReference>
<gene>
    <name evidence="3" type="ORF">LSALG_LOCUS28125</name>
</gene>
<accession>A0AA35ZAP9</accession>
<evidence type="ECO:0000313" key="3">
    <source>
        <dbReference type="EMBL" id="CAI9288856.1"/>
    </source>
</evidence>
<dbReference type="InterPro" id="IPR027417">
    <property type="entry name" value="P-loop_NTPase"/>
</dbReference>
<comment type="catalytic activity">
    <reaction evidence="2">
        <text>ATP + H2O = ADP + phosphate + H(+)</text>
        <dbReference type="Rhea" id="RHEA:13065"/>
        <dbReference type="ChEBI" id="CHEBI:15377"/>
        <dbReference type="ChEBI" id="CHEBI:15378"/>
        <dbReference type="ChEBI" id="CHEBI:30616"/>
        <dbReference type="ChEBI" id="CHEBI:43474"/>
        <dbReference type="ChEBI" id="CHEBI:456216"/>
        <dbReference type="EC" id="3.6.4.13"/>
    </reaction>
</comment>
<dbReference type="EMBL" id="OX465082">
    <property type="protein sequence ID" value="CAI9288856.1"/>
    <property type="molecule type" value="Genomic_DNA"/>
</dbReference>
<reference evidence="3" key="1">
    <citation type="submission" date="2023-04" db="EMBL/GenBank/DDBJ databases">
        <authorList>
            <person name="Vijverberg K."/>
            <person name="Xiong W."/>
            <person name="Schranz E."/>
        </authorList>
    </citation>
    <scope>NUCLEOTIDE SEQUENCE</scope>
</reference>
<dbReference type="PANTHER" id="PTHR18934:SF103">
    <property type="entry name" value="RNA HELICASE"/>
    <property type="match status" value="1"/>
</dbReference>
<dbReference type="AlphaFoldDB" id="A0AA35ZAP9"/>
<sequence length="174" mass="19572">MKNTPCLLPSCISQASARQRRGRARRVQPGECFQSHLLSKILPLDSKLGKMLIMGAFFRCFDPILTIIAGLSVRDPFLLPQEKKDASNPATFTQGNFDKLGELTTISLQDVIGMICNADKNIHILNQARINAIEDLGQCITAYPYNQLLRALVLKNYERQDATLLSWNSMYRVD</sequence>
<dbReference type="GO" id="GO:0005634">
    <property type="term" value="C:nucleus"/>
    <property type="evidence" value="ECO:0007669"/>
    <property type="project" value="TreeGrafter"/>
</dbReference>
<dbReference type="GO" id="GO:0003723">
    <property type="term" value="F:RNA binding"/>
    <property type="evidence" value="ECO:0007669"/>
    <property type="project" value="TreeGrafter"/>
</dbReference>
<name>A0AA35ZAP9_LACSI</name>